<proteinExistence type="predicted"/>
<feature type="chain" id="PRO_5045475908" evidence="1">
    <location>
        <begin position="18"/>
        <end position="367"/>
    </location>
</feature>
<organism evidence="2 3">
    <name type="scientific">Zasmidium cellare</name>
    <name type="common">Wine cellar mold</name>
    <name type="synonym">Racodium cellare</name>
    <dbReference type="NCBI Taxonomy" id="395010"/>
    <lineage>
        <taxon>Eukaryota</taxon>
        <taxon>Fungi</taxon>
        <taxon>Dikarya</taxon>
        <taxon>Ascomycota</taxon>
        <taxon>Pezizomycotina</taxon>
        <taxon>Dothideomycetes</taxon>
        <taxon>Dothideomycetidae</taxon>
        <taxon>Mycosphaerellales</taxon>
        <taxon>Mycosphaerellaceae</taxon>
        <taxon>Zasmidium</taxon>
    </lineage>
</organism>
<sequence>MATAAGLILTAIGTGLSFVSLLQSNLKSADSGNTKITVACGQVPDDVNDADSISGSFDARMYNEYGESVGAPVIDKYVNRGNTAYEVTYTHDSEYSGQQTPYIKVTGNNDAICIAWLTVTWADGTDWVWSGGFGRGCGILPWHYSDAILGNIAQGDDEGSPHRPDCAWIDGDGSVGGDTTAFSVYLPHFTTENDGSSGALDGVCASPDFATYQNDDAGGITFWADPPAIGNTNNYDNAKKLRRDDANSTTGITAHQANARPSQRLYTSPEKNTKLIKSAWAVHSASDLCNDDRSWGPSFVSTTENKFCDMSTKTLYDLCSAESTSSEDCFDAETLAVRGLKRSVSYDWKTVQNWGPEVEEELKTVQL</sequence>
<name>A0ABR0EYH4_ZASCE</name>
<feature type="signal peptide" evidence="1">
    <location>
        <begin position="1"/>
        <end position="17"/>
    </location>
</feature>
<dbReference type="Proteomes" id="UP001305779">
    <property type="component" value="Unassembled WGS sequence"/>
</dbReference>
<evidence type="ECO:0000313" key="3">
    <source>
        <dbReference type="Proteomes" id="UP001305779"/>
    </source>
</evidence>
<dbReference type="EMBL" id="JAXOVC010000001">
    <property type="protein sequence ID" value="KAK4506495.1"/>
    <property type="molecule type" value="Genomic_DNA"/>
</dbReference>
<keyword evidence="1" id="KW-0732">Signal</keyword>
<comment type="caution">
    <text evidence="2">The sequence shown here is derived from an EMBL/GenBank/DDBJ whole genome shotgun (WGS) entry which is preliminary data.</text>
</comment>
<protein>
    <submittedName>
        <fullName evidence="2">Uncharacterized protein</fullName>
    </submittedName>
</protein>
<accession>A0ABR0EYH4</accession>
<evidence type="ECO:0000256" key="1">
    <source>
        <dbReference type="SAM" id="SignalP"/>
    </source>
</evidence>
<gene>
    <name evidence="2" type="ORF">PRZ48_000227</name>
</gene>
<reference evidence="2 3" key="1">
    <citation type="journal article" date="2023" name="G3 (Bethesda)">
        <title>A chromosome-level genome assembly of Zasmidium syzygii isolated from banana leaves.</title>
        <authorList>
            <person name="van Westerhoven A.C."/>
            <person name="Mehrabi R."/>
            <person name="Talebi R."/>
            <person name="Steentjes M.B.F."/>
            <person name="Corcolon B."/>
            <person name="Chong P.A."/>
            <person name="Kema G.H.J."/>
            <person name="Seidl M.F."/>
        </authorList>
    </citation>
    <scope>NUCLEOTIDE SEQUENCE [LARGE SCALE GENOMIC DNA]</scope>
    <source>
        <strain evidence="2 3">P124</strain>
    </source>
</reference>
<keyword evidence="3" id="KW-1185">Reference proteome</keyword>
<evidence type="ECO:0000313" key="2">
    <source>
        <dbReference type="EMBL" id="KAK4506495.1"/>
    </source>
</evidence>